<name>A0ABP6XHK4_9ACTN</name>
<comment type="caution">
    <text evidence="4">The sequence shown here is derived from an EMBL/GenBank/DDBJ whole genome shotgun (WGS) entry which is preliminary data.</text>
</comment>
<evidence type="ECO:0000313" key="4">
    <source>
        <dbReference type="EMBL" id="GAA3567396.1"/>
    </source>
</evidence>
<sequence>MPPRNQQRRDLLADAAIDIIVAEGLHGLSHRTVDVRADVPRGTTSNYFRSRESLLEAIVRRIVHLHFELIDDLRAGATGGDGLTELLGDVVEQALGRFKGRYVALFELALESTRRPELQEAFARISGEAMTFTREAHRTGGHEPPAEEIALLNAFYNGVLFTSLVMPQALGGRTPGEVTRAMLRRVLDQPSQAQLQ</sequence>
<keyword evidence="1 2" id="KW-0238">DNA-binding</keyword>
<dbReference type="Pfam" id="PF17940">
    <property type="entry name" value="TetR_C_31"/>
    <property type="match status" value="1"/>
</dbReference>
<evidence type="ECO:0000256" key="2">
    <source>
        <dbReference type="PROSITE-ProRule" id="PRU00335"/>
    </source>
</evidence>
<organism evidence="4 5">
    <name type="scientific">Nonomuraea rosea</name>
    <dbReference type="NCBI Taxonomy" id="638574"/>
    <lineage>
        <taxon>Bacteria</taxon>
        <taxon>Bacillati</taxon>
        <taxon>Actinomycetota</taxon>
        <taxon>Actinomycetes</taxon>
        <taxon>Streptosporangiales</taxon>
        <taxon>Streptosporangiaceae</taxon>
        <taxon>Nonomuraea</taxon>
    </lineage>
</organism>
<dbReference type="InterPro" id="IPR001647">
    <property type="entry name" value="HTH_TetR"/>
</dbReference>
<dbReference type="Gene3D" id="1.10.357.10">
    <property type="entry name" value="Tetracycline Repressor, domain 2"/>
    <property type="match status" value="1"/>
</dbReference>
<dbReference type="PROSITE" id="PS50977">
    <property type="entry name" value="HTH_TETR_2"/>
    <property type="match status" value="1"/>
</dbReference>
<dbReference type="EMBL" id="BAABDQ010000012">
    <property type="protein sequence ID" value="GAA3567396.1"/>
    <property type="molecule type" value="Genomic_DNA"/>
</dbReference>
<dbReference type="SUPFAM" id="SSF46689">
    <property type="entry name" value="Homeodomain-like"/>
    <property type="match status" value="1"/>
</dbReference>
<dbReference type="Pfam" id="PF00440">
    <property type="entry name" value="TetR_N"/>
    <property type="match status" value="1"/>
</dbReference>
<feature type="DNA-binding region" description="H-T-H motif" evidence="2">
    <location>
        <begin position="29"/>
        <end position="48"/>
    </location>
</feature>
<protein>
    <submittedName>
        <fullName evidence="4">TetR/AcrR family transcriptional regulator</fullName>
    </submittedName>
</protein>
<dbReference type="RefSeq" id="WP_345566137.1">
    <property type="nucleotide sequence ID" value="NZ_BAABDQ010000012.1"/>
</dbReference>
<gene>
    <name evidence="4" type="ORF">GCM10022419_055210</name>
</gene>
<proteinExistence type="predicted"/>
<evidence type="ECO:0000313" key="5">
    <source>
        <dbReference type="Proteomes" id="UP001500630"/>
    </source>
</evidence>
<evidence type="ECO:0000259" key="3">
    <source>
        <dbReference type="PROSITE" id="PS50977"/>
    </source>
</evidence>
<accession>A0ABP6XHK4</accession>
<keyword evidence="5" id="KW-1185">Reference proteome</keyword>
<dbReference type="InterPro" id="IPR041583">
    <property type="entry name" value="TetR_C_31"/>
</dbReference>
<evidence type="ECO:0000256" key="1">
    <source>
        <dbReference type="ARBA" id="ARBA00023125"/>
    </source>
</evidence>
<feature type="domain" description="HTH tetR-type" evidence="3">
    <location>
        <begin position="6"/>
        <end position="66"/>
    </location>
</feature>
<reference evidence="5" key="1">
    <citation type="journal article" date="2019" name="Int. J. Syst. Evol. Microbiol.">
        <title>The Global Catalogue of Microorganisms (GCM) 10K type strain sequencing project: providing services to taxonomists for standard genome sequencing and annotation.</title>
        <authorList>
            <consortium name="The Broad Institute Genomics Platform"/>
            <consortium name="The Broad Institute Genome Sequencing Center for Infectious Disease"/>
            <person name="Wu L."/>
            <person name="Ma J."/>
        </authorList>
    </citation>
    <scope>NUCLEOTIDE SEQUENCE [LARGE SCALE GENOMIC DNA]</scope>
    <source>
        <strain evidence="5">JCM 17326</strain>
    </source>
</reference>
<dbReference type="Proteomes" id="UP001500630">
    <property type="component" value="Unassembled WGS sequence"/>
</dbReference>
<dbReference type="InterPro" id="IPR009057">
    <property type="entry name" value="Homeodomain-like_sf"/>
</dbReference>